<dbReference type="AlphaFoldDB" id="A0AAN8CGL5"/>
<gene>
    <name evidence="2" type="ORF">CgunFtcFv8_007175</name>
</gene>
<sequence length="161" mass="17490">MALDVRRGDDAAAGQLPDVQLVDGQDALQSQQPLIEPVHVDLLGHGLKQNEGRLFEQWVGSIQQDAHHDDAEGGIQVEDPAGTGKLHGQHSGTLHQVDQRVVDVLVVRGVAVDTGVHTRLAFYTGLPHEGEYYSSDHHNDGAEGVTQHVQEDPTHVELRSI</sequence>
<feature type="region of interest" description="Disordered" evidence="1">
    <location>
        <begin position="65"/>
        <end position="92"/>
    </location>
</feature>
<dbReference type="EMBL" id="JAURVH010001531">
    <property type="protein sequence ID" value="KAK5903389.1"/>
    <property type="molecule type" value="Genomic_DNA"/>
</dbReference>
<evidence type="ECO:0000313" key="2">
    <source>
        <dbReference type="EMBL" id="KAK5903389.1"/>
    </source>
</evidence>
<reference evidence="2 3" key="1">
    <citation type="journal article" date="2023" name="Mol. Biol. Evol.">
        <title>Genomics of Secondarily Temperate Adaptation in the Only Non-Antarctic Icefish.</title>
        <authorList>
            <person name="Rivera-Colon A.G."/>
            <person name="Rayamajhi N."/>
            <person name="Minhas B.F."/>
            <person name="Madrigal G."/>
            <person name="Bilyk K.T."/>
            <person name="Yoon V."/>
            <person name="Hune M."/>
            <person name="Gregory S."/>
            <person name="Cheng C.H.C."/>
            <person name="Catchen J.M."/>
        </authorList>
    </citation>
    <scope>NUCLEOTIDE SEQUENCE [LARGE SCALE GENOMIC DNA]</scope>
    <source>
        <tissue evidence="2">White muscle</tissue>
    </source>
</reference>
<proteinExistence type="predicted"/>
<comment type="caution">
    <text evidence="2">The sequence shown here is derived from an EMBL/GenBank/DDBJ whole genome shotgun (WGS) entry which is preliminary data.</text>
</comment>
<keyword evidence="3" id="KW-1185">Reference proteome</keyword>
<name>A0AAN8CGL5_CHAGU</name>
<protein>
    <submittedName>
        <fullName evidence="2">Uncharacterized protein</fullName>
    </submittedName>
</protein>
<evidence type="ECO:0000256" key="1">
    <source>
        <dbReference type="SAM" id="MobiDB-lite"/>
    </source>
</evidence>
<evidence type="ECO:0000313" key="3">
    <source>
        <dbReference type="Proteomes" id="UP001331515"/>
    </source>
</evidence>
<dbReference type="Proteomes" id="UP001331515">
    <property type="component" value="Unassembled WGS sequence"/>
</dbReference>
<accession>A0AAN8CGL5</accession>
<organism evidence="2 3">
    <name type="scientific">Champsocephalus gunnari</name>
    <name type="common">Mackerel icefish</name>
    <dbReference type="NCBI Taxonomy" id="52237"/>
    <lineage>
        <taxon>Eukaryota</taxon>
        <taxon>Metazoa</taxon>
        <taxon>Chordata</taxon>
        <taxon>Craniata</taxon>
        <taxon>Vertebrata</taxon>
        <taxon>Euteleostomi</taxon>
        <taxon>Actinopterygii</taxon>
        <taxon>Neopterygii</taxon>
        <taxon>Teleostei</taxon>
        <taxon>Neoteleostei</taxon>
        <taxon>Acanthomorphata</taxon>
        <taxon>Eupercaria</taxon>
        <taxon>Perciformes</taxon>
        <taxon>Notothenioidei</taxon>
        <taxon>Channichthyidae</taxon>
        <taxon>Champsocephalus</taxon>
    </lineage>
</organism>